<evidence type="ECO:0000313" key="1">
    <source>
        <dbReference type="EMBL" id="NME71066.1"/>
    </source>
</evidence>
<evidence type="ECO:0000313" key="2">
    <source>
        <dbReference type="Proteomes" id="UP000576082"/>
    </source>
</evidence>
<keyword evidence="2" id="KW-1185">Reference proteome</keyword>
<gene>
    <name evidence="1" type="ORF">HHU12_24065</name>
</gene>
<comment type="caution">
    <text evidence="1">The sequence shown here is derived from an EMBL/GenBank/DDBJ whole genome shotgun (WGS) entry which is preliminary data.</text>
</comment>
<dbReference type="RefSeq" id="WP_169659289.1">
    <property type="nucleotide sequence ID" value="NZ_JABANE010000085.1"/>
</dbReference>
<dbReference type="Proteomes" id="UP000576082">
    <property type="component" value="Unassembled WGS sequence"/>
</dbReference>
<name>A0A7X9XBT1_9BACT</name>
<dbReference type="AlphaFoldDB" id="A0A7X9XBT1"/>
<dbReference type="EMBL" id="JABANE010000085">
    <property type="protein sequence ID" value="NME71066.1"/>
    <property type="molecule type" value="Genomic_DNA"/>
</dbReference>
<organism evidence="1 2">
    <name type="scientific">Flammeovirga aprica JL-4</name>
    <dbReference type="NCBI Taxonomy" id="694437"/>
    <lineage>
        <taxon>Bacteria</taxon>
        <taxon>Pseudomonadati</taxon>
        <taxon>Bacteroidota</taxon>
        <taxon>Cytophagia</taxon>
        <taxon>Cytophagales</taxon>
        <taxon>Flammeovirgaceae</taxon>
        <taxon>Flammeovirga</taxon>
    </lineage>
</organism>
<protein>
    <recommendedName>
        <fullName evidence="3">FCP1 homology domain-containing protein</fullName>
    </recommendedName>
</protein>
<evidence type="ECO:0008006" key="3">
    <source>
        <dbReference type="Google" id="ProtNLM"/>
    </source>
</evidence>
<proteinExistence type="predicted"/>
<accession>A0A7X9XBT1</accession>
<reference evidence="1 2" key="1">
    <citation type="submission" date="2020-04" db="EMBL/GenBank/DDBJ databases">
        <title>Flammeovirga sp. SR4, a novel species isolated from seawater.</title>
        <authorList>
            <person name="Wang X."/>
        </authorList>
    </citation>
    <scope>NUCLEOTIDE SEQUENCE [LARGE SCALE GENOMIC DNA]</scope>
    <source>
        <strain evidence="1 2">ATCC 23126</strain>
    </source>
</reference>
<sequence>MKKPTLILDLDGVLITTPMWKADEIDGDGYSKFNESCVINLNKLLSVFECDIILSSTRRTVKKLDEFNEIFKYRKINCPIKSFLPIYEHCKDRKEEIEQFINESGIVDFLIIDDDKSLNSLNPSIQNKLVRTELIKGFNEEKLNEAIRIIKRS</sequence>
<dbReference type="Pfam" id="PF18143">
    <property type="entry name" value="HAD_SAK_2"/>
    <property type="match status" value="1"/>
</dbReference>